<evidence type="ECO:0000256" key="1">
    <source>
        <dbReference type="ARBA" id="ARBA00022801"/>
    </source>
</evidence>
<dbReference type="RefSeq" id="WP_117538441.1">
    <property type="nucleotide sequence ID" value="NZ_JACOOY010000018.1"/>
</dbReference>
<dbReference type="InterPro" id="IPR042002">
    <property type="entry name" value="Sortase_C"/>
</dbReference>
<keyword evidence="1" id="KW-0378">Hydrolase</keyword>
<name>A0ABR7EXN4_9FIRM</name>
<keyword evidence="2" id="KW-0812">Transmembrane</keyword>
<sequence length="284" mass="32251">MINSKKPKKIMQMALILLGIGLALYPWISNYIYDKSASSKIGVYEQKSKQVSEKEYQRLFREARLYNQQLARAKVVLTDPFTDEMSVKATGLRYDDILKIKGTDIMAYVEIPCIRVNLPIYHGTAGKTLEKGIGHISASSVPVGGHDTHSVLTGHTGLNSSRMFTDLTEMKKGDLFYIHVVGKILAYKVDEINVVLPEDTEKLNILRGEDHVTLITCTPYGVNSHRLLVRGTRTKYNPEDYDAEKNKNRGSQWQKAYKRALLMAFSLILVAIIIYKIIRKIRKK</sequence>
<organism evidence="3 4">
    <name type="scientific">Dorea hominis</name>
    <dbReference type="NCBI Taxonomy" id="2763040"/>
    <lineage>
        <taxon>Bacteria</taxon>
        <taxon>Bacillati</taxon>
        <taxon>Bacillota</taxon>
        <taxon>Clostridia</taxon>
        <taxon>Lachnospirales</taxon>
        <taxon>Lachnospiraceae</taxon>
        <taxon>Dorea</taxon>
    </lineage>
</organism>
<dbReference type="EMBL" id="JACOOY010000018">
    <property type="protein sequence ID" value="MBC5666058.1"/>
    <property type="molecule type" value="Genomic_DNA"/>
</dbReference>
<dbReference type="CDD" id="cd05827">
    <property type="entry name" value="Sortase_C"/>
    <property type="match status" value="1"/>
</dbReference>
<dbReference type="Gene3D" id="2.40.260.10">
    <property type="entry name" value="Sortase"/>
    <property type="match status" value="1"/>
</dbReference>
<keyword evidence="2" id="KW-1133">Transmembrane helix</keyword>
<evidence type="ECO:0000313" key="4">
    <source>
        <dbReference type="Proteomes" id="UP000647235"/>
    </source>
</evidence>
<evidence type="ECO:0000313" key="3">
    <source>
        <dbReference type="EMBL" id="MBC5666058.1"/>
    </source>
</evidence>
<comment type="caution">
    <text evidence="3">The sequence shown here is derived from an EMBL/GenBank/DDBJ whole genome shotgun (WGS) entry which is preliminary data.</text>
</comment>
<dbReference type="Pfam" id="PF04203">
    <property type="entry name" value="Sortase"/>
    <property type="match status" value="1"/>
</dbReference>
<reference evidence="3 4" key="1">
    <citation type="submission" date="2020-08" db="EMBL/GenBank/DDBJ databases">
        <title>Genome public.</title>
        <authorList>
            <person name="Liu C."/>
            <person name="Sun Q."/>
        </authorList>
    </citation>
    <scope>NUCLEOTIDE SEQUENCE [LARGE SCALE GENOMIC DNA]</scope>
    <source>
        <strain evidence="3 4">NSJ-36</strain>
    </source>
</reference>
<dbReference type="InterPro" id="IPR023365">
    <property type="entry name" value="Sortase_dom-sf"/>
</dbReference>
<dbReference type="NCBIfam" id="NF033745">
    <property type="entry name" value="class_C_sortase"/>
    <property type="match status" value="1"/>
</dbReference>
<dbReference type="NCBIfam" id="TIGR01076">
    <property type="entry name" value="sortase_fam"/>
    <property type="match status" value="1"/>
</dbReference>
<accession>A0ABR7EXN4</accession>
<evidence type="ECO:0000256" key="2">
    <source>
        <dbReference type="SAM" id="Phobius"/>
    </source>
</evidence>
<keyword evidence="2" id="KW-0472">Membrane</keyword>
<protein>
    <submittedName>
        <fullName evidence="3">Class C sortase</fullName>
    </submittedName>
</protein>
<feature type="transmembrane region" description="Helical" evidence="2">
    <location>
        <begin position="260"/>
        <end position="278"/>
    </location>
</feature>
<dbReference type="SUPFAM" id="SSF63817">
    <property type="entry name" value="Sortase"/>
    <property type="match status" value="1"/>
</dbReference>
<gene>
    <name evidence="3" type="ORF">H8S07_12495</name>
</gene>
<dbReference type="InterPro" id="IPR005754">
    <property type="entry name" value="Sortase"/>
</dbReference>
<keyword evidence="4" id="KW-1185">Reference proteome</keyword>
<proteinExistence type="predicted"/>
<dbReference type="Proteomes" id="UP000647235">
    <property type="component" value="Unassembled WGS sequence"/>
</dbReference>